<dbReference type="PATRIC" id="fig|1423771.3.peg.839"/>
<evidence type="ECO:0000259" key="1">
    <source>
        <dbReference type="Pfam" id="PF07728"/>
    </source>
</evidence>
<dbReference type="PANTHER" id="PTHR37291:SF1">
    <property type="entry name" value="TYPE IV METHYL-DIRECTED RESTRICTION ENZYME ECOKMCRB SUBUNIT"/>
    <property type="match status" value="1"/>
</dbReference>
<dbReference type="SUPFAM" id="SSF52540">
    <property type="entry name" value="P-loop containing nucleoside triphosphate hydrolases"/>
    <property type="match status" value="1"/>
</dbReference>
<dbReference type="GO" id="GO:0005524">
    <property type="term" value="F:ATP binding"/>
    <property type="evidence" value="ECO:0007669"/>
    <property type="project" value="InterPro"/>
</dbReference>
<accession>A0A0R1P5Q8</accession>
<proteinExistence type="predicted"/>
<dbReference type="EMBL" id="AZEQ01000019">
    <property type="protein sequence ID" value="KRL24291.1"/>
    <property type="molecule type" value="Genomic_DNA"/>
</dbReference>
<dbReference type="PANTHER" id="PTHR37291">
    <property type="entry name" value="5-METHYLCYTOSINE-SPECIFIC RESTRICTION ENZYME B"/>
    <property type="match status" value="1"/>
</dbReference>
<gene>
    <name evidence="2" type="ORF">FC47_GL000832</name>
</gene>
<reference evidence="2 3" key="1">
    <citation type="journal article" date="2015" name="Genome Announc.">
        <title>Expanding the biotechnology potential of lactobacilli through comparative genomics of 213 strains and associated genera.</title>
        <authorList>
            <person name="Sun Z."/>
            <person name="Harris H.M."/>
            <person name="McCann A."/>
            <person name="Guo C."/>
            <person name="Argimon S."/>
            <person name="Zhang W."/>
            <person name="Yang X."/>
            <person name="Jeffery I.B."/>
            <person name="Cooney J.C."/>
            <person name="Kagawa T.F."/>
            <person name="Liu W."/>
            <person name="Song Y."/>
            <person name="Salvetti E."/>
            <person name="Wrobel A."/>
            <person name="Rasinkangas P."/>
            <person name="Parkhill J."/>
            <person name="Rea M.C."/>
            <person name="O'Sullivan O."/>
            <person name="Ritari J."/>
            <person name="Douillard F.P."/>
            <person name="Paul Ross R."/>
            <person name="Yang R."/>
            <person name="Briner A.E."/>
            <person name="Felis G.E."/>
            <person name="de Vos W.M."/>
            <person name="Barrangou R."/>
            <person name="Klaenhammer T.R."/>
            <person name="Caufield P.W."/>
            <person name="Cui Y."/>
            <person name="Zhang H."/>
            <person name="O'Toole P.W."/>
        </authorList>
    </citation>
    <scope>NUCLEOTIDE SEQUENCE [LARGE SCALE GENOMIC DNA]</scope>
    <source>
        <strain evidence="2 3">DSM 13345</strain>
    </source>
</reference>
<dbReference type="AlphaFoldDB" id="A0A0R1P5Q8"/>
<protein>
    <recommendedName>
        <fullName evidence="1">ATPase dynein-related AAA domain-containing protein</fullName>
    </recommendedName>
</protein>
<evidence type="ECO:0000313" key="2">
    <source>
        <dbReference type="EMBL" id="KRL24291.1"/>
    </source>
</evidence>
<dbReference type="InterPro" id="IPR027417">
    <property type="entry name" value="P-loop_NTPase"/>
</dbReference>
<organism evidence="2 3">
    <name type="scientific">Limosilactobacillus mucosae DSM 13345</name>
    <dbReference type="NCBI Taxonomy" id="1423771"/>
    <lineage>
        <taxon>Bacteria</taxon>
        <taxon>Bacillati</taxon>
        <taxon>Bacillota</taxon>
        <taxon>Bacilli</taxon>
        <taxon>Lactobacillales</taxon>
        <taxon>Lactobacillaceae</taxon>
        <taxon>Limosilactobacillus</taxon>
    </lineage>
</organism>
<dbReference type="InterPro" id="IPR011704">
    <property type="entry name" value="ATPase_dyneun-rel_AAA"/>
</dbReference>
<dbReference type="Proteomes" id="UP000050901">
    <property type="component" value="Unassembled WGS sequence"/>
</dbReference>
<dbReference type="InterPro" id="IPR052934">
    <property type="entry name" value="Methyl-DNA_Rec/Restrict_Enz"/>
</dbReference>
<sequence>MNDFNELLGKVASIVKKQCGIDLGQDYDAVMIKPMAATNIIRANKKSKQTHIAITGPSRDMFPYIDISNYSSKDGNNNLKSFYILQVPFHIFKKNIDAISADASFDYNEQGIATVTASVKMSKHGDDRQIELGNPTQSSEGFVLYRTLFEPEDLFVVLKREEKIEYDTFIIRKRESDGLTKEFAMRVGKTINTFVDSTKYKNDEPAFKGGHNIIYYGAPGTGKSYRVSEKIKHDYIADYSSKQGSPDVFRATLHPEYSYSDFVGQLLPKVEQERVTYEFTPGVFTSALKHAISYPMRPTFLILEEMSRANVAAVFGDIFQLLDRDEDGRSEYTINNGLIAQNAILSDADGATDPNSCSVYLPENLFIVGTVNTSDQNVFAMDTAFKRRFTWEYVSPKVDEASFENNPDIEISSDMTVSWYKLYTTLNDFITRDLGLTEDKQIGPYFIKFGHSQMNPEELVKDKLLQYLWEDVDIVARRMNGGARSLFDSKIASFADLYDSFGQKMVFSNKFIEKLKGSASNDSLDESDDADGNE</sequence>
<comment type="caution">
    <text evidence="2">The sequence shown here is derived from an EMBL/GenBank/DDBJ whole genome shotgun (WGS) entry which is preliminary data.</text>
</comment>
<dbReference type="Gene3D" id="3.40.50.300">
    <property type="entry name" value="P-loop containing nucleotide triphosphate hydrolases"/>
    <property type="match status" value="1"/>
</dbReference>
<evidence type="ECO:0000313" key="3">
    <source>
        <dbReference type="Proteomes" id="UP000050901"/>
    </source>
</evidence>
<name>A0A0R1P5Q8_LIMMU</name>
<dbReference type="GO" id="GO:0016887">
    <property type="term" value="F:ATP hydrolysis activity"/>
    <property type="evidence" value="ECO:0007669"/>
    <property type="project" value="InterPro"/>
</dbReference>
<dbReference type="RefSeq" id="WP_056968611.1">
    <property type="nucleotide sequence ID" value="NZ_AZEQ01000019.1"/>
</dbReference>
<feature type="domain" description="ATPase dynein-related AAA" evidence="1">
    <location>
        <begin position="213"/>
        <end position="389"/>
    </location>
</feature>
<dbReference type="Pfam" id="PF07728">
    <property type="entry name" value="AAA_5"/>
    <property type="match status" value="1"/>
</dbReference>